<keyword evidence="2" id="KW-1185">Reference proteome</keyword>
<dbReference type="Proteomes" id="UP001060085">
    <property type="component" value="Linkage Group LG03"/>
</dbReference>
<reference evidence="2" key="1">
    <citation type="journal article" date="2023" name="Nat. Plants">
        <title>Single-cell RNA sequencing provides a high-resolution roadmap for understanding the multicellular compartmentation of specialized metabolism.</title>
        <authorList>
            <person name="Sun S."/>
            <person name="Shen X."/>
            <person name="Li Y."/>
            <person name="Li Y."/>
            <person name="Wang S."/>
            <person name="Li R."/>
            <person name="Zhang H."/>
            <person name="Shen G."/>
            <person name="Guo B."/>
            <person name="Wei J."/>
            <person name="Xu J."/>
            <person name="St-Pierre B."/>
            <person name="Chen S."/>
            <person name="Sun C."/>
        </authorList>
    </citation>
    <scope>NUCLEOTIDE SEQUENCE [LARGE SCALE GENOMIC DNA]</scope>
</reference>
<evidence type="ECO:0000313" key="2">
    <source>
        <dbReference type="Proteomes" id="UP001060085"/>
    </source>
</evidence>
<proteinExistence type="predicted"/>
<comment type="caution">
    <text evidence="1">The sequence shown here is derived from an EMBL/GenBank/DDBJ whole genome shotgun (WGS) entry which is preliminary data.</text>
</comment>
<accession>A0ACC0BLG9</accession>
<dbReference type="EMBL" id="CM044703">
    <property type="protein sequence ID" value="KAI5673470.1"/>
    <property type="molecule type" value="Genomic_DNA"/>
</dbReference>
<name>A0ACC0BLG9_CATRO</name>
<organism evidence="1 2">
    <name type="scientific">Catharanthus roseus</name>
    <name type="common">Madagascar periwinkle</name>
    <name type="synonym">Vinca rosea</name>
    <dbReference type="NCBI Taxonomy" id="4058"/>
    <lineage>
        <taxon>Eukaryota</taxon>
        <taxon>Viridiplantae</taxon>
        <taxon>Streptophyta</taxon>
        <taxon>Embryophyta</taxon>
        <taxon>Tracheophyta</taxon>
        <taxon>Spermatophyta</taxon>
        <taxon>Magnoliopsida</taxon>
        <taxon>eudicotyledons</taxon>
        <taxon>Gunneridae</taxon>
        <taxon>Pentapetalae</taxon>
        <taxon>asterids</taxon>
        <taxon>lamiids</taxon>
        <taxon>Gentianales</taxon>
        <taxon>Apocynaceae</taxon>
        <taxon>Rauvolfioideae</taxon>
        <taxon>Vinceae</taxon>
        <taxon>Catharanthinae</taxon>
        <taxon>Catharanthus</taxon>
    </lineage>
</organism>
<evidence type="ECO:0000313" key="1">
    <source>
        <dbReference type="EMBL" id="KAI5673470.1"/>
    </source>
</evidence>
<protein>
    <submittedName>
        <fullName evidence="1">Uncharacterized protein</fullName>
    </submittedName>
</protein>
<gene>
    <name evidence="1" type="ORF">M9H77_13834</name>
</gene>
<sequence length="112" mass="13269">MLPSIAKKTHSSKMAINCTIGVQLRRFKVHWKAPRILYTLVKDTKNQFEHFEDQTKLITEEMQNRSRKAKTEPTGEGRLTPYHPRHIQPRTASHHERKMHSLTPKTFIYFET</sequence>